<dbReference type="EMBL" id="PYAS01000003">
    <property type="protein sequence ID" value="PSL31217.1"/>
    <property type="molecule type" value="Genomic_DNA"/>
</dbReference>
<reference evidence="1 2" key="1">
    <citation type="submission" date="2018-03" db="EMBL/GenBank/DDBJ databases">
        <title>Genomic Encyclopedia of Archaeal and Bacterial Type Strains, Phase II (KMG-II): from individual species to whole genera.</title>
        <authorList>
            <person name="Goeker M."/>
        </authorList>
    </citation>
    <scope>NUCLEOTIDE SEQUENCE [LARGE SCALE GENOMIC DNA]</scope>
    <source>
        <strain evidence="1 2">DSM 29057</strain>
    </source>
</reference>
<evidence type="ECO:0000313" key="2">
    <source>
        <dbReference type="Proteomes" id="UP000241964"/>
    </source>
</evidence>
<dbReference type="Proteomes" id="UP000241964">
    <property type="component" value="Unassembled WGS sequence"/>
</dbReference>
<evidence type="ECO:0000313" key="1">
    <source>
        <dbReference type="EMBL" id="PSL31217.1"/>
    </source>
</evidence>
<name>A0A2P8GB73_9BACT</name>
<accession>A0A2P8GB73</accession>
<keyword evidence="2" id="KW-1185">Reference proteome</keyword>
<sequence>MMKYIYIFLLLFSGIGRLHAQPEMDQKRLAEFQKLTQQRVNDLQLYISLIADKSLSIEQREQAVELAVSLFEKDYMVNGKRRTPYVQVSRRNGTISSVPVRIYFKNLMNVKFDKVEITYYDAAVVSEFEKGTDGNYHATATYYQQFKGMDKKGNLIYGSRDRKDIRVTAQSAAVYAQAGKEDLKIFFGDITVRDTVPIPGF</sequence>
<gene>
    <name evidence="1" type="ORF">CLV60_10383</name>
</gene>
<dbReference type="AlphaFoldDB" id="A0A2P8GB73"/>
<dbReference type="RefSeq" id="WP_211302205.1">
    <property type="nucleotide sequence ID" value="NZ_PYAS01000003.1"/>
</dbReference>
<proteinExistence type="predicted"/>
<organism evidence="1 2">
    <name type="scientific">Dyadobacter jiangsuensis</name>
    <dbReference type="NCBI Taxonomy" id="1591085"/>
    <lineage>
        <taxon>Bacteria</taxon>
        <taxon>Pseudomonadati</taxon>
        <taxon>Bacteroidota</taxon>
        <taxon>Cytophagia</taxon>
        <taxon>Cytophagales</taxon>
        <taxon>Spirosomataceae</taxon>
        <taxon>Dyadobacter</taxon>
    </lineage>
</organism>
<comment type="caution">
    <text evidence="1">The sequence shown here is derived from an EMBL/GenBank/DDBJ whole genome shotgun (WGS) entry which is preliminary data.</text>
</comment>
<protein>
    <submittedName>
        <fullName evidence="1">Uncharacterized protein</fullName>
    </submittedName>
</protein>